<dbReference type="EC" id="1.6.99.1" evidence="2"/>
<dbReference type="InterPro" id="IPR001155">
    <property type="entry name" value="OxRdtase_FMN_N"/>
</dbReference>
<dbReference type="AlphaFoldDB" id="A0A5E7PVN5"/>
<dbReference type="Proteomes" id="UP000327111">
    <property type="component" value="Unassembled WGS sequence"/>
</dbReference>
<dbReference type="InterPro" id="IPR013785">
    <property type="entry name" value="Aldolase_TIM"/>
</dbReference>
<dbReference type="Pfam" id="PF00724">
    <property type="entry name" value="Oxidored_FMN"/>
    <property type="match status" value="1"/>
</dbReference>
<organism evidence="2 3">
    <name type="scientific">Pseudomonas fluorescens</name>
    <dbReference type="NCBI Taxonomy" id="294"/>
    <lineage>
        <taxon>Bacteria</taxon>
        <taxon>Pseudomonadati</taxon>
        <taxon>Pseudomonadota</taxon>
        <taxon>Gammaproteobacteria</taxon>
        <taxon>Pseudomonadales</taxon>
        <taxon>Pseudomonadaceae</taxon>
        <taxon>Pseudomonas</taxon>
    </lineage>
</organism>
<evidence type="ECO:0000313" key="3">
    <source>
        <dbReference type="Proteomes" id="UP000327111"/>
    </source>
</evidence>
<sequence length="91" mass="10104">MLLRSKASSISPLEGMENYEVLRALTLSEIQTVIADCRQATEYAKRAWFDCVELHAALGYLPNQFLVASASLCTDAYSLSIDVRSLCKTKL</sequence>
<evidence type="ECO:0000313" key="2">
    <source>
        <dbReference type="EMBL" id="VVP53872.1"/>
    </source>
</evidence>
<name>A0A5E7PVN5_PSEFL</name>
<dbReference type="SUPFAM" id="SSF51395">
    <property type="entry name" value="FMN-linked oxidoreductases"/>
    <property type="match status" value="1"/>
</dbReference>
<evidence type="ECO:0000259" key="1">
    <source>
        <dbReference type="Pfam" id="PF00724"/>
    </source>
</evidence>
<dbReference type="InterPro" id="IPR045247">
    <property type="entry name" value="Oye-like"/>
</dbReference>
<reference evidence="2 3" key="1">
    <citation type="submission" date="2019-09" db="EMBL/GenBank/DDBJ databases">
        <authorList>
            <person name="Chandra G."/>
            <person name="Truman W A."/>
        </authorList>
    </citation>
    <scope>NUCLEOTIDE SEQUENCE [LARGE SCALE GENOMIC DNA]</scope>
    <source>
        <strain evidence="2">PS854</strain>
    </source>
</reference>
<feature type="domain" description="NADH:flavin oxidoreductase/NADH oxidase N-terminal" evidence="1">
    <location>
        <begin position="19"/>
        <end position="82"/>
    </location>
</feature>
<proteinExistence type="predicted"/>
<dbReference type="Gene3D" id="3.20.20.70">
    <property type="entry name" value="Aldolase class I"/>
    <property type="match status" value="1"/>
</dbReference>
<dbReference type="PANTHER" id="PTHR22893:SF91">
    <property type="entry name" value="NADPH DEHYDROGENASE 2-RELATED"/>
    <property type="match status" value="1"/>
</dbReference>
<dbReference type="PANTHER" id="PTHR22893">
    <property type="entry name" value="NADH OXIDOREDUCTASE-RELATED"/>
    <property type="match status" value="1"/>
</dbReference>
<accession>A0A5E7PVN5</accession>
<gene>
    <name evidence="2" type="primary">namA_2</name>
    <name evidence="2" type="ORF">PS854_05512</name>
</gene>
<dbReference type="GO" id="GO:0010181">
    <property type="term" value="F:FMN binding"/>
    <property type="evidence" value="ECO:0007669"/>
    <property type="project" value="InterPro"/>
</dbReference>
<protein>
    <submittedName>
        <fullName evidence="2">NADPH dehydrogenase</fullName>
        <ecNumber evidence="2">1.6.99.1</ecNumber>
    </submittedName>
</protein>
<keyword evidence="2" id="KW-0560">Oxidoreductase</keyword>
<dbReference type="GO" id="GO:0003959">
    <property type="term" value="F:NADPH dehydrogenase activity"/>
    <property type="evidence" value="ECO:0007669"/>
    <property type="project" value="UniProtKB-EC"/>
</dbReference>
<dbReference type="EMBL" id="CABVIF010000018">
    <property type="protein sequence ID" value="VVP53872.1"/>
    <property type="molecule type" value="Genomic_DNA"/>
</dbReference>